<dbReference type="PANTHER" id="PTHR38767">
    <property type="entry name" value="DNA POLYMERASE III SUBUNIT CHI"/>
    <property type="match status" value="1"/>
</dbReference>
<dbReference type="InterPro" id="IPR036768">
    <property type="entry name" value="PolIII_chi_sf"/>
</dbReference>
<dbReference type="InterPro" id="IPR007459">
    <property type="entry name" value="DNA_pol3_chi"/>
</dbReference>
<evidence type="ECO:0000313" key="1">
    <source>
        <dbReference type="EMBL" id="MCT2558382.1"/>
    </source>
</evidence>
<sequence length="146" mass="16356">MKQLSFYLSGERPVDQVLPIIMRGAMAKGQRVLVVADDEADLDRLGAAMWNANPAAFVANGKASDGHAARQPILLSTECIAANGAAVIALADGRWREEAEGFERALLFFDDRQRDSVRAIWRRFDDREDVEREYYAVEDGKWVKKA</sequence>
<reference evidence="1" key="1">
    <citation type="submission" date="2022-09" db="EMBL/GenBank/DDBJ databases">
        <title>The genome sequence of Tsuneonella sp. YG55.</title>
        <authorList>
            <person name="Liu Y."/>
        </authorList>
    </citation>
    <scope>NUCLEOTIDE SEQUENCE</scope>
    <source>
        <strain evidence="1">YG55</strain>
    </source>
</reference>
<dbReference type="GO" id="GO:0003887">
    <property type="term" value="F:DNA-directed DNA polymerase activity"/>
    <property type="evidence" value="ECO:0007669"/>
    <property type="project" value="UniProtKB-EC"/>
</dbReference>
<dbReference type="Pfam" id="PF04364">
    <property type="entry name" value="DNA_pol3_chi"/>
    <property type="match status" value="1"/>
</dbReference>
<dbReference type="EC" id="2.7.7.7" evidence="1"/>
<dbReference type="SUPFAM" id="SSF102400">
    <property type="entry name" value="DNA polymerase III chi subunit"/>
    <property type="match status" value="1"/>
</dbReference>
<evidence type="ECO:0000313" key="2">
    <source>
        <dbReference type="Proteomes" id="UP001142648"/>
    </source>
</evidence>
<dbReference type="GO" id="GO:0006260">
    <property type="term" value="P:DNA replication"/>
    <property type="evidence" value="ECO:0007669"/>
    <property type="project" value="InterPro"/>
</dbReference>
<organism evidence="1 2">
    <name type="scientific">Tsuneonella litorea</name>
    <dbReference type="NCBI Taxonomy" id="2976475"/>
    <lineage>
        <taxon>Bacteria</taxon>
        <taxon>Pseudomonadati</taxon>
        <taxon>Pseudomonadota</taxon>
        <taxon>Alphaproteobacteria</taxon>
        <taxon>Sphingomonadales</taxon>
        <taxon>Erythrobacteraceae</taxon>
        <taxon>Tsuneonella</taxon>
    </lineage>
</organism>
<comment type="caution">
    <text evidence="1">The sequence shown here is derived from an EMBL/GenBank/DDBJ whole genome shotgun (WGS) entry which is preliminary data.</text>
</comment>
<keyword evidence="2" id="KW-1185">Reference proteome</keyword>
<proteinExistence type="predicted"/>
<dbReference type="GO" id="GO:0032298">
    <property type="term" value="P:positive regulation of DNA-templated DNA replication initiation"/>
    <property type="evidence" value="ECO:0007669"/>
    <property type="project" value="TreeGrafter"/>
</dbReference>
<dbReference type="PANTHER" id="PTHR38767:SF1">
    <property type="entry name" value="DNA POLYMERASE III SUBUNIT CHI"/>
    <property type="match status" value="1"/>
</dbReference>
<gene>
    <name evidence="1" type="ORF">N0B51_05250</name>
</gene>
<keyword evidence="1" id="KW-0808">Transferase</keyword>
<dbReference type="Proteomes" id="UP001142648">
    <property type="component" value="Unassembled WGS sequence"/>
</dbReference>
<dbReference type="Gene3D" id="3.40.50.10110">
    <property type="entry name" value="DNA polymerase III subunit chi"/>
    <property type="match status" value="1"/>
</dbReference>
<protein>
    <submittedName>
        <fullName evidence="1">DNA polymerase III subunit chi</fullName>
        <ecNumber evidence="1">2.7.7.7</ecNumber>
    </submittedName>
</protein>
<keyword evidence="1" id="KW-0548">Nucleotidyltransferase</keyword>
<dbReference type="EMBL" id="JAOAMV010000002">
    <property type="protein sequence ID" value="MCT2558382.1"/>
    <property type="molecule type" value="Genomic_DNA"/>
</dbReference>
<dbReference type="AlphaFoldDB" id="A0A9X2W0C5"/>
<name>A0A9X2W0C5_9SPHN</name>
<dbReference type="GO" id="GO:0003677">
    <property type="term" value="F:DNA binding"/>
    <property type="evidence" value="ECO:0007669"/>
    <property type="project" value="InterPro"/>
</dbReference>
<accession>A0A9X2W0C5</accession>